<dbReference type="AlphaFoldDB" id="A0AA39PBK6"/>
<gene>
    <name evidence="1" type="ORF">EDD18DRAFT_1468207</name>
</gene>
<protein>
    <submittedName>
        <fullName evidence="1">Uncharacterized protein</fullName>
    </submittedName>
</protein>
<name>A0AA39PBK6_9AGAR</name>
<evidence type="ECO:0000313" key="1">
    <source>
        <dbReference type="EMBL" id="KAK0481202.1"/>
    </source>
</evidence>
<dbReference type="Proteomes" id="UP001175228">
    <property type="component" value="Unassembled WGS sequence"/>
</dbReference>
<keyword evidence="2" id="KW-1185">Reference proteome</keyword>
<reference evidence="1" key="1">
    <citation type="submission" date="2023-06" db="EMBL/GenBank/DDBJ databases">
        <authorList>
            <consortium name="Lawrence Berkeley National Laboratory"/>
            <person name="Ahrendt S."/>
            <person name="Sahu N."/>
            <person name="Indic B."/>
            <person name="Wong-Bajracharya J."/>
            <person name="Merenyi Z."/>
            <person name="Ke H.-M."/>
            <person name="Monk M."/>
            <person name="Kocsube S."/>
            <person name="Drula E."/>
            <person name="Lipzen A."/>
            <person name="Balint B."/>
            <person name="Henrissat B."/>
            <person name="Andreopoulos B."/>
            <person name="Martin F.M."/>
            <person name="Harder C.B."/>
            <person name="Rigling D."/>
            <person name="Ford K.L."/>
            <person name="Foster G.D."/>
            <person name="Pangilinan J."/>
            <person name="Papanicolaou A."/>
            <person name="Barry K."/>
            <person name="LaButti K."/>
            <person name="Viragh M."/>
            <person name="Koriabine M."/>
            <person name="Yan M."/>
            <person name="Riley R."/>
            <person name="Champramary S."/>
            <person name="Plett K.L."/>
            <person name="Tsai I.J."/>
            <person name="Slot J."/>
            <person name="Sipos G."/>
            <person name="Plett J."/>
            <person name="Nagy L.G."/>
            <person name="Grigoriev I.V."/>
        </authorList>
    </citation>
    <scope>NUCLEOTIDE SEQUENCE</scope>
    <source>
        <strain evidence="1">HWK02</strain>
    </source>
</reference>
<sequence length="234" mass="26742">MSSQLFDTAIQVHLRRLRTHVLSLSPSSSGEIRSYFQNQGQDVASIVEPIEIFLRVVEATRSSSALSEIPMIWGCIRYILCVVHDRSSSNPGSTALEHVSRRLRLYDNYPSHALQGMDLRIAEVYGNLLGLLYTIQKSFHHRGKIAVFFQKATSRHWPGSELQKAVDEFDGAQNRLEAELRRKYDSSSEDNEKWVRSEVEKIRKVGTWPRREERKKIFLTSGFLVMPASGSVAY</sequence>
<dbReference type="EMBL" id="JAUEPU010000073">
    <property type="protein sequence ID" value="KAK0481202.1"/>
    <property type="molecule type" value="Genomic_DNA"/>
</dbReference>
<organism evidence="1 2">
    <name type="scientific">Armillaria luteobubalina</name>
    <dbReference type="NCBI Taxonomy" id="153913"/>
    <lineage>
        <taxon>Eukaryota</taxon>
        <taxon>Fungi</taxon>
        <taxon>Dikarya</taxon>
        <taxon>Basidiomycota</taxon>
        <taxon>Agaricomycotina</taxon>
        <taxon>Agaricomycetes</taxon>
        <taxon>Agaricomycetidae</taxon>
        <taxon>Agaricales</taxon>
        <taxon>Marasmiineae</taxon>
        <taxon>Physalacriaceae</taxon>
        <taxon>Armillaria</taxon>
    </lineage>
</organism>
<evidence type="ECO:0000313" key="2">
    <source>
        <dbReference type="Proteomes" id="UP001175228"/>
    </source>
</evidence>
<comment type="caution">
    <text evidence="1">The sequence shown here is derived from an EMBL/GenBank/DDBJ whole genome shotgun (WGS) entry which is preliminary data.</text>
</comment>
<proteinExistence type="predicted"/>
<accession>A0AA39PBK6</accession>